<proteinExistence type="predicted"/>
<feature type="transmembrane region" description="Helical" evidence="1">
    <location>
        <begin position="86"/>
        <end position="105"/>
    </location>
</feature>
<evidence type="ECO:0000313" key="2">
    <source>
        <dbReference type="EMBL" id="MBD0725210.1"/>
    </source>
</evidence>
<keyword evidence="1" id="KW-1133">Transmembrane helix</keyword>
<evidence type="ECO:0000313" key="3">
    <source>
        <dbReference type="Proteomes" id="UP000661715"/>
    </source>
</evidence>
<name>A0ABR7UTB1_9FLAO</name>
<feature type="transmembrane region" description="Helical" evidence="1">
    <location>
        <begin position="38"/>
        <end position="56"/>
    </location>
</feature>
<dbReference type="EMBL" id="NASZ01000011">
    <property type="protein sequence ID" value="MBD0725210.1"/>
    <property type="molecule type" value="Genomic_DNA"/>
</dbReference>
<organism evidence="2 3">
    <name type="scientific">Flavobacterium pokkalii</name>
    <dbReference type="NCBI Taxonomy" id="1940408"/>
    <lineage>
        <taxon>Bacteria</taxon>
        <taxon>Pseudomonadati</taxon>
        <taxon>Bacteroidota</taxon>
        <taxon>Flavobacteriia</taxon>
        <taxon>Flavobacteriales</taxon>
        <taxon>Flavobacteriaceae</taxon>
        <taxon>Flavobacterium</taxon>
    </lineage>
</organism>
<dbReference type="RefSeq" id="WP_188220534.1">
    <property type="nucleotide sequence ID" value="NZ_NASZ01000011.1"/>
</dbReference>
<accession>A0ABR7UTB1</accession>
<protein>
    <submittedName>
        <fullName evidence="2">Uncharacterized protein</fullName>
    </submittedName>
</protein>
<keyword evidence="1" id="KW-0812">Transmembrane</keyword>
<sequence>MNDAHLHLLVNHFPIIGTIFGFLVLLGGLYFKSTSIKNTAYLLFIIATTFTVFSMVTGEGAEKMVEDLPEIGHKIIHNHEETAEKFAILMYLLGCASVIGLISNITHHSKALFFAYSILVIAIVAVIVSVKVGTTGGEIRHTEIRNDMISTKINTEASSTIFDKD</sequence>
<feature type="transmembrane region" description="Helical" evidence="1">
    <location>
        <begin position="12"/>
        <end position="31"/>
    </location>
</feature>
<keyword evidence="1" id="KW-0472">Membrane</keyword>
<keyword evidence="3" id="KW-1185">Reference proteome</keyword>
<gene>
    <name evidence="2" type="ORF">B6A10_08460</name>
</gene>
<reference evidence="2 3" key="1">
    <citation type="journal article" date="2020" name="Microbiol. Res.">
        <title>Flavobacterium pokkalii sp. nov., a novel plant growth promoting native rhizobacteria isolated from pokkali rice grown in coastal saline affected agricultural regions of southern India, Kerala.</title>
        <authorList>
            <person name="Menon R.R."/>
            <person name="Kumari S."/>
            <person name="Viver T."/>
            <person name="Rameshkumar N."/>
        </authorList>
    </citation>
    <scope>NUCLEOTIDE SEQUENCE [LARGE SCALE GENOMIC DNA]</scope>
    <source>
        <strain evidence="2 3">L1I52</strain>
    </source>
</reference>
<dbReference type="Proteomes" id="UP000661715">
    <property type="component" value="Unassembled WGS sequence"/>
</dbReference>
<feature type="transmembrane region" description="Helical" evidence="1">
    <location>
        <begin position="112"/>
        <end position="130"/>
    </location>
</feature>
<comment type="caution">
    <text evidence="2">The sequence shown here is derived from an EMBL/GenBank/DDBJ whole genome shotgun (WGS) entry which is preliminary data.</text>
</comment>
<evidence type="ECO:0000256" key="1">
    <source>
        <dbReference type="SAM" id="Phobius"/>
    </source>
</evidence>